<name>Q5BCT6_EMENI</name>
<reference evidence="3" key="2">
    <citation type="journal article" date="2009" name="Fungal Genet. Biol.">
        <title>The 2008 update of the Aspergillus nidulans genome annotation: a community effort.</title>
        <authorList>
            <person name="Wortman J.R."/>
            <person name="Gilsenan J.M."/>
            <person name="Joardar V."/>
            <person name="Deegan J."/>
            <person name="Clutterbuck J."/>
            <person name="Andersen M.R."/>
            <person name="Archer D."/>
            <person name="Bencina M."/>
            <person name="Braus G."/>
            <person name="Coutinho P."/>
            <person name="von Dohren H."/>
            <person name="Doonan J."/>
            <person name="Driessen A.J."/>
            <person name="Durek P."/>
            <person name="Espeso E."/>
            <person name="Fekete E."/>
            <person name="Flipphi M."/>
            <person name="Estrada C.G."/>
            <person name="Geysens S."/>
            <person name="Goldman G."/>
            <person name="de Groot P.W."/>
            <person name="Hansen K."/>
            <person name="Harris S.D."/>
            <person name="Heinekamp T."/>
            <person name="Helmstaedt K."/>
            <person name="Henrissat B."/>
            <person name="Hofmann G."/>
            <person name="Homan T."/>
            <person name="Horio T."/>
            <person name="Horiuchi H."/>
            <person name="James S."/>
            <person name="Jones M."/>
            <person name="Karaffa L."/>
            <person name="Karanyi Z."/>
            <person name="Kato M."/>
            <person name="Keller N."/>
            <person name="Kelly D.E."/>
            <person name="Kiel J.A."/>
            <person name="Kim J.M."/>
            <person name="van der Klei I.J."/>
            <person name="Klis F.M."/>
            <person name="Kovalchuk A."/>
            <person name="Krasevec N."/>
            <person name="Kubicek C.P."/>
            <person name="Liu B."/>
            <person name="Maccabe A."/>
            <person name="Meyer V."/>
            <person name="Mirabito P."/>
            <person name="Miskei M."/>
            <person name="Mos M."/>
            <person name="Mullins J."/>
            <person name="Nelson D.R."/>
            <person name="Nielsen J."/>
            <person name="Oakley B.R."/>
            <person name="Osmani S.A."/>
            <person name="Pakula T."/>
            <person name="Paszewski A."/>
            <person name="Paulsen I."/>
            <person name="Pilsyk S."/>
            <person name="Pocsi I."/>
            <person name="Punt P.J."/>
            <person name="Ram A.F."/>
            <person name="Ren Q."/>
            <person name="Robellet X."/>
            <person name="Robson G."/>
            <person name="Seiboth B."/>
            <person name="van Solingen P."/>
            <person name="Specht T."/>
            <person name="Sun J."/>
            <person name="Taheri-Talesh N."/>
            <person name="Takeshita N."/>
            <person name="Ussery D."/>
            <person name="vanKuyk P.A."/>
            <person name="Visser H."/>
            <person name="van de Vondervoort P.J."/>
            <person name="de Vries R.P."/>
            <person name="Walton J."/>
            <person name="Xiang X."/>
            <person name="Xiong Y."/>
            <person name="Zeng A.P."/>
            <person name="Brandt B.W."/>
            <person name="Cornell M.J."/>
            <person name="van den Hondel C.A."/>
            <person name="Visser J."/>
            <person name="Oliver S.G."/>
            <person name="Turner G."/>
        </authorList>
    </citation>
    <scope>GENOME REANNOTATION</scope>
    <source>
        <strain evidence="3">FGSC A4 / ATCC 38163 / CBS 112.46 / NRRL 194 / M139</strain>
    </source>
</reference>
<feature type="domain" description="Leucine-rich repeat" evidence="1">
    <location>
        <begin position="19"/>
        <end position="258"/>
    </location>
</feature>
<accession>Q5BCT6</accession>
<evidence type="ECO:0000259" key="1">
    <source>
        <dbReference type="Pfam" id="PF24969"/>
    </source>
</evidence>
<dbReference type="HOGENOM" id="CLU_882855_0_0_1"/>
<gene>
    <name evidence="2" type="ORF">ANIA_01644</name>
</gene>
<proteinExistence type="predicted"/>
<sequence>MAGDLLPAIAYTDKHFQSKMPLLKLRKITVEWRGAQDGIGTDHILPIFQLPSLRSFHGKMIRDTDSNDDDNYEFDVAGYIQGNAGSSSVTHIDLRSSCSRKGFSDLINAPKRLESFVFEHSNDPNQSEDENIYASRFYSALRKHQNSLQEIVLAYDELKGDDYGWDYVGSFVDFTALKKLRLRSTSILDWEQWGAWENISKNTLDDVLPPSIETLIIDGMQGAQMKTLANAFAILLSGGNPHCPNLRYVEITSDWMSEQQSTEVSNLRPRPIPDMLPEYASFKDTIESLCFGAGVEFCLRDLHVERIIRENRRSR</sequence>
<dbReference type="Proteomes" id="UP000000560">
    <property type="component" value="Chromosome VII"/>
</dbReference>
<dbReference type="InParanoid" id="Q5BCT6"/>
<organism evidence="2 3">
    <name type="scientific">Emericella nidulans (strain FGSC A4 / ATCC 38163 / CBS 112.46 / NRRL 194 / M139)</name>
    <name type="common">Aspergillus nidulans</name>
    <dbReference type="NCBI Taxonomy" id="227321"/>
    <lineage>
        <taxon>Eukaryota</taxon>
        <taxon>Fungi</taxon>
        <taxon>Dikarya</taxon>
        <taxon>Ascomycota</taxon>
        <taxon>Pezizomycotina</taxon>
        <taxon>Eurotiomycetes</taxon>
        <taxon>Eurotiomycetidae</taxon>
        <taxon>Eurotiales</taxon>
        <taxon>Aspergillaceae</taxon>
        <taxon>Aspergillus</taxon>
        <taxon>Aspergillus subgen. Nidulantes</taxon>
    </lineage>
</organism>
<dbReference type="KEGG" id="ani:ANIA_01644"/>
<keyword evidence="3" id="KW-1185">Reference proteome</keyword>
<accession>C8VNJ0</accession>
<dbReference type="EMBL" id="BN001307">
    <property type="protein sequence ID" value="CBF85283.1"/>
    <property type="molecule type" value="Genomic_DNA"/>
</dbReference>
<dbReference type="OrthoDB" id="5130616at2759"/>
<evidence type="ECO:0000313" key="3">
    <source>
        <dbReference type="Proteomes" id="UP000000560"/>
    </source>
</evidence>
<dbReference type="VEuPathDB" id="FungiDB:AN1644"/>
<dbReference type="AlphaFoldDB" id="Q5BCT6"/>
<dbReference type="Pfam" id="PF24969">
    <property type="entry name" value="LRR_15"/>
    <property type="match status" value="1"/>
</dbReference>
<dbReference type="RefSeq" id="XP_659248.1">
    <property type="nucleotide sequence ID" value="XM_654156.1"/>
</dbReference>
<evidence type="ECO:0000313" key="2">
    <source>
        <dbReference type="EMBL" id="CBF85283.1"/>
    </source>
</evidence>
<dbReference type="InterPro" id="IPR056867">
    <property type="entry name" value="LRR_15"/>
</dbReference>
<protein>
    <recommendedName>
        <fullName evidence="1">Leucine-rich repeat domain-containing protein</fullName>
    </recommendedName>
</protein>
<dbReference type="GeneID" id="2875321"/>
<reference evidence="3" key="1">
    <citation type="journal article" date="2005" name="Nature">
        <title>Sequencing of Aspergillus nidulans and comparative analysis with A. fumigatus and A. oryzae.</title>
        <authorList>
            <person name="Galagan J.E."/>
            <person name="Calvo S.E."/>
            <person name="Cuomo C."/>
            <person name="Ma L.J."/>
            <person name="Wortman J.R."/>
            <person name="Batzoglou S."/>
            <person name="Lee S.I."/>
            <person name="Basturkmen M."/>
            <person name="Spevak C.C."/>
            <person name="Clutterbuck J."/>
            <person name="Kapitonov V."/>
            <person name="Jurka J."/>
            <person name="Scazzocchio C."/>
            <person name="Farman M."/>
            <person name="Butler J."/>
            <person name="Purcell S."/>
            <person name="Harris S."/>
            <person name="Braus G.H."/>
            <person name="Draht O."/>
            <person name="Busch S."/>
            <person name="D'Enfert C."/>
            <person name="Bouchier C."/>
            <person name="Goldman G.H."/>
            <person name="Bell-Pedersen D."/>
            <person name="Griffiths-Jones S."/>
            <person name="Doonan J.H."/>
            <person name="Yu J."/>
            <person name="Vienken K."/>
            <person name="Pain A."/>
            <person name="Freitag M."/>
            <person name="Selker E.U."/>
            <person name="Archer D.B."/>
            <person name="Penalva M.A."/>
            <person name="Oakley B.R."/>
            <person name="Momany M."/>
            <person name="Tanaka T."/>
            <person name="Kumagai T."/>
            <person name="Asai K."/>
            <person name="Machida M."/>
            <person name="Nierman W.C."/>
            <person name="Denning D.W."/>
            <person name="Caddick M."/>
            <person name="Hynes M."/>
            <person name="Paoletti M."/>
            <person name="Fischer R."/>
            <person name="Miller B."/>
            <person name="Dyer P."/>
            <person name="Sachs M.S."/>
            <person name="Osmani S.A."/>
            <person name="Birren B.W."/>
        </authorList>
    </citation>
    <scope>NUCLEOTIDE SEQUENCE [LARGE SCALE GENOMIC DNA]</scope>
    <source>
        <strain evidence="3">FGSC A4 / ATCC 38163 / CBS 112.46 / NRRL 194 / M139</strain>
    </source>
</reference>
<dbReference type="OMA" id="NVTHIHL"/>